<feature type="compositionally biased region" description="Low complexity" evidence="1">
    <location>
        <begin position="302"/>
        <end position="311"/>
    </location>
</feature>
<sequence length="383" mass="42746">MPFCPNCSKEYTGLEENAICAKCRKLAQPGMTMTEKKAIQSFPACQHCSVYYENLADIHCGPCAKKLKKRPRESDTDNDQTGNNSQASVSAIHHRAAAWSGSASEKRLNQHTTATKQNKNLQRGTAIIEARANQRKLSGAQVLAVNLRPYGDKYASSLTVETVFTKLLSLMKEGFATSAHAGIVQKYAHNAYLDWTPSHISYTSVSGKHKNSLAPAQLKWSESLEHLFMEMNSSGKLSKSDFSDRKFGVECCVRVIHPDEQYDVDSDMSSRVSPTKSRKRMKLSTPISEGSQASQTSLRPQSTYTSSWSRRPSSISPIIIEYESHSFKKLTCHLSKRGDTMFIQSMEECTIDVPRNWRRFAKGGVPKGGYRGKGSFKYCIEAR</sequence>
<comment type="caution">
    <text evidence="2">The sequence shown here is derived from an EMBL/GenBank/DDBJ whole genome shotgun (WGS) entry which is preliminary data.</text>
</comment>
<gene>
    <name evidence="2" type="ORF">C8J55DRAFT_554603</name>
</gene>
<evidence type="ECO:0000313" key="3">
    <source>
        <dbReference type="Proteomes" id="UP001150238"/>
    </source>
</evidence>
<evidence type="ECO:0000256" key="1">
    <source>
        <dbReference type="SAM" id="MobiDB-lite"/>
    </source>
</evidence>
<proteinExistence type="predicted"/>
<feature type="region of interest" description="Disordered" evidence="1">
    <location>
        <begin position="264"/>
        <end position="311"/>
    </location>
</feature>
<reference evidence="2" key="1">
    <citation type="submission" date="2022-08" db="EMBL/GenBank/DDBJ databases">
        <authorList>
            <consortium name="DOE Joint Genome Institute"/>
            <person name="Min B."/>
            <person name="Riley R."/>
            <person name="Sierra-Patev S."/>
            <person name="Naranjo-Ortiz M."/>
            <person name="Looney B."/>
            <person name="Konkel Z."/>
            <person name="Slot J.C."/>
            <person name="Sakamoto Y."/>
            <person name="Steenwyk J.L."/>
            <person name="Rokas A."/>
            <person name="Carro J."/>
            <person name="Camarero S."/>
            <person name="Ferreira P."/>
            <person name="Molpeceres G."/>
            <person name="Ruiz-Duenas F.J."/>
            <person name="Serrano A."/>
            <person name="Henrissat B."/>
            <person name="Drula E."/>
            <person name="Hughes K.W."/>
            <person name="Mata J.L."/>
            <person name="Ishikawa N.K."/>
            <person name="Vargas-Isla R."/>
            <person name="Ushijima S."/>
            <person name="Smith C.A."/>
            <person name="Ahrendt S."/>
            <person name="Andreopoulos W."/>
            <person name="He G."/>
            <person name="Labutti K."/>
            <person name="Lipzen A."/>
            <person name="Ng V."/>
            <person name="Sandor L."/>
            <person name="Barry K."/>
            <person name="Martinez A.T."/>
            <person name="Xiao Y."/>
            <person name="Gibbons J.G."/>
            <person name="Terashima K."/>
            <person name="Hibbett D.S."/>
            <person name="Grigoriev I.V."/>
        </authorList>
    </citation>
    <scope>NUCLEOTIDE SEQUENCE</scope>
    <source>
        <strain evidence="2">Sp2 HRB7682 ss15</strain>
    </source>
</reference>
<dbReference type="AlphaFoldDB" id="A0A9W9E1K7"/>
<dbReference type="Proteomes" id="UP001150238">
    <property type="component" value="Unassembled WGS sequence"/>
</dbReference>
<organism evidence="2 3">
    <name type="scientific">Lentinula lateritia</name>
    <dbReference type="NCBI Taxonomy" id="40482"/>
    <lineage>
        <taxon>Eukaryota</taxon>
        <taxon>Fungi</taxon>
        <taxon>Dikarya</taxon>
        <taxon>Basidiomycota</taxon>
        <taxon>Agaricomycotina</taxon>
        <taxon>Agaricomycetes</taxon>
        <taxon>Agaricomycetidae</taxon>
        <taxon>Agaricales</taxon>
        <taxon>Marasmiineae</taxon>
        <taxon>Omphalotaceae</taxon>
        <taxon>Lentinula</taxon>
    </lineage>
</organism>
<feature type="region of interest" description="Disordered" evidence="1">
    <location>
        <begin position="67"/>
        <end position="89"/>
    </location>
</feature>
<evidence type="ECO:0000313" key="2">
    <source>
        <dbReference type="EMBL" id="KAJ4494996.1"/>
    </source>
</evidence>
<reference evidence="2" key="2">
    <citation type="journal article" date="2023" name="Proc. Natl. Acad. Sci. U.S.A.">
        <title>A global phylogenomic analysis of the shiitake genus Lentinula.</title>
        <authorList>
            <person name="Sierra-Patev S."/>
            <person name="Min B."/>
            <person name="Naranjo-Ortiz M."/>
            <person name="Looney B."/>
            <person name="Konkel Z."/>
            <person name="Slot J.C."/>
            <person name="Sakamoto Y."/>
            <person name="Steenwyk J.L."/>
            <person name="Rokas A."/>
            <person name="Carro J."/>
            <person name="Camarero S."/>
            <person name="Ferreira P."/>
            <person name="Molpeceres G."/>
            <person name="Ruiz-Duenas F.J."/>
            <person name="Serrano A."/>
            <person name="Henrissat B."/>
            <person name="Drula E."/>
            <person name="Hughes K.W."/>
            <person name="Mata J.L."/>
            <person name="Ishikawa N.K."/>
            <person name="Vargas-Isla R."/>
            <person name="Ushijima S."/>
            <person name="Smith C.A."/>
            <person name="Donoghue J."/>
            <person name="Ahrendt S."/>
            <person name="Andreopoulos W."/>
            <person name="He G."/>
            <person name="LaButti K."/>
            <person name="Lipzen A."/>
            <person name="Ng V."/>
            <person name="Riley R."/>
            <person name="Sandor L."/>
            <person name="Barry K."/>
            <person name="Martinez A.T."/>
            <person name="Xiao Y."/>
            <person name="Gibbons J.G."/>
            <person name="Terashima K."/>
            <person name="Grigoriev I.V."/>
            <person name="Hibbett D."/>
        </authorList>
    </citation>
    <scope>NUCLEOTIDE SEQUENCE</scope>
    <source>
        <strain evidence="2">Sp2 HRB7682 ss15</strain>
    </source>
</reference>
<protein>
    <submittedName>
        <fullName evidence="2">Uncharacterized protein</fullName>
    </submittedName>
</protein>
<feature type="compositionally biased region" description="Polar residues" evidence="1">
    <location>
        <begin position="79"/>
        <end position="89"/>
    </location>
</feature>
<feature type="compositionally biased region" description="Polar residues" evidence="1">
    <location>
        <begin position="285"/>
        <end position="301"/>
    </location>
</feature>
<accession>A0A9W9E1K7</accession>
<dbReference type="EMBL" id="JANVFS010000002">
    <property type="protein sequence ID" value="KAJ4494996.1"/>
    <property type="molecule type" value="Genomic_DNA"/>
</dbReference>
<name>A0A9W9E1K7_9AGAR</name>